<accession>A0A3G5AEM9</accession>
<name>A0A3G5AEM9_9VIRU</name>
<evidence type="ECO:0000313" key="1">
    <source>
        <dbReference type="EMBL" id="AYV85627.1"/>
    </source>
</evidence>
<proteinExistence type="predicted"/>
<reference evidence="1" key="1">
    <citation type="submission" date="2018-10" db="EMBL/GenBank/DDBJ databases">
        <title>Hidden diversity of soil giant viruses.</title>
        <authorList>
            <person name="Schulz F."/>
            <person name="Alteio L."/>
            <person name="Goudeau D."/>
            <person name="Ryan E.M."/>
            <person name="Malmstrom R.R."/>
            <person name="Blanchard J."/>
            <person name="Woyke T."/>
        </authorList>
    </citation>
    <scope>NUCLEOTIDE SEQUENCE</scope>
    <source>
        <strain evidence="1">SAV1</strain>
    </source>
</reference>
<gene>
    <name evidence="1" type="ORF">Satyrvirus27_4</name>
</gene>
<sequence length="116" mass="13374">MPYGPQYLFVWDKTPLGVKIQCKSTSFSNALRSVTDDYESRLVTLFENANFTQLGTGPIWMFYVPSVQDLLKSGYYLMSAVDRSTAIKKILDRLVKSFFNAMLKLPFKKSKVKHYI</sequence>
<dbReference type="EMBL" id="MK072463">
    <property type="protein sequence ID" value="AYV85627.1"/>
    <property type="molecule type" value="Genomic_DNA"/>
</dbReference>
<protein>
    <submittedName>
        <fullName evidence="1">Uncharacterized protein</fullName>
    </submittedName>
</protein>
<organism evidence="1">
    <name type="scientific">Satyrvirus sp</name>
    <dbReference type="NCBI Taxonomy" id="2487771"/>
    <lineage>
        <taxon>Viruses</taxon>
        <taxon>Varidnaviria</taxon>
        <taxon>Bamfordvirae</taxon>
        <taxon>Nucleocytoviricota</taxon>
        <taxon>Megaviricetes</taxon>
        <taxon>Imitervirales</taxon>
        <taxon>Mimiviridae</taxon>
        <taxon>Megamimivirinae</taxon>
    </lineage>
</organism>